<proteinExistence type="predicted"/>
<name>A0ABV1GJS7_9FIRM</name>
<organism evidence="3 4">
    <name type="scientific">Lachnospira intestinalis</name>
    <dbReference type="NCBI Taxonomy" id="3133158"/>
    <lineage>
        <taxon>Bacteria</taxon>
        <taxon>Bacillati</taxon>
        <taxon>Bacillota</taxon>
        <taxon>Clostridia</taxon>
        <taxon>Lachnospirales</taxon>
        <taxon>Lachnospiraceae</taxon>
        <taxon>Lachnospira</taxon>
    </lineage>
</organism>
<dbReference type="CDD" id="cd16935">
    <property type="entry name" value="HATPase_AgrC-ComD-like"/>
    <property type="match status" value="1"/>
</dbReference>
<accession>A0ABV1GJS7</accession>
<keyword evidence="1" id="KW-1133">Transmembrane helix</keyword>
<evidence type="ECO:0000256" key="1">
    <source>
        <dbReference type="SAM" id="Phobius"/>
    </source>
</evidence>
<sequence>MTMLIICTAYKVTPGKSMLHALLATFIMCITELIVMVAVPDYGQNVLGYIDSFKVQVMIYYISKLLYLIFMYIASYILAKKEHPGTTSTLKIFAPVGICAISVFIINSFCILCVNISLSTKYVTLILISATVLLCLNVLAINMYNYIEKQYIQNEKLNLQLQNESLSIEYYKQLAEMDEKQKIMIHDIKNHLLSIKELNKEHNYNEIDKYISTLLYSEEFSKPVMVSDNEILNAIAYRFQKKCSDKNITFITDIRSKTVSFISPDDCTSLFCNLLDNAYEAACKTDDGHITLKICSDTSDKLTIMVNVVNSCNGNPFDSHGKLKTSKKDTISHGYGLKSIERVVNKYNGFIDMYYDENDSTFHTLISFSDRM</sequence>
<keyword evidence="1" id="KW-0472">Membrane</keyword>
<feature type="transmembrane region" description="Helical" evidence="1">
    <location>
        <begin position="124"/>
        <end position="147"/>
    </location>
</feature>
<dbReference type="EMBL" id="JBBMES010000001">
    <property type="protein sequence ID" value="MEQ2533725.1"/>
    <property type="molecule type" value="Genomic_DNA"/>
</dbReference>
<feature type="transmembrane region" description="Helical" evidence="1">
    <location>
        <begin position="90"/>
        <end position="118"/>
    </location>
</feature>
<dbReference type="PANTHER" id="PTHR40448">
    <property type="entry name" value="TWO-COMPONENT SENSOR HISTIDINE KINASE"/>
    <property type="match status" value="1"/>
</dbReference>
<dbReference type="PANTHER" id="PTHR40448:SF1">
    <property type="entry name" value="TWO-COMPONENT SENSOR HISTIDINE KINASE"/>
    <property type="match status" value="1"/>
</dbReference>
<feature type="transmembrane region" description="Helical" evidence="1">
    <location>
        <begin position="59"/>
        <end position="78"/>
    </location>
</feature>
<keyword evidence="1" id="KW-0812">Transmembrane</keyword>
<dbReference type="InterPro" id="IPR036890">
    <property type="entry name" value="HATPase_C_sf"/>
</dbReference>
<gene>
    <name evidence="3" type="ORF">WMO38_01215</name>
</gene>
<dbReference type="Gene3D" id="3.30.565.10">
    <property type="entry name" value="Histidine kinase-like ATPase, C-terminal domain"/>
    <property type="match status" value="1"/>
</dbReference>
<keyword evidence="4" id="KW-1185">Reference proteome</keyword>
<evidence type="ECO:0000313" key="3">
    <source>
        <dbReference type="EMBL" id="MEQ2533725.1"/>
    </source>
</evidence>
<dbReference type="Pfam" id="PF14501">
    <property type="entry name" value="HATPase_c_5"/>
    <property type="match status" value="1"/>
</dbReference>
<protein>
    <submittedName>
        <fullName evidence="3">GHKL domain-containing protein</fullName>
    </submittedName>
</protein>
<dbReference type="InterPro" id="IPR032834">
    <property type="entry name" value="NatK-like_C"/>
</dbReference>
<dbReference type="Proteomes" id="UP001480973">
    <property type="component" value="Unassembled WGS sequence"/>
</dbReference>
<comment type="caution">
    <text evidence="3">The sequence shown here is derived from an EMBL/GenBank/DDBJ whole genome shotgun (WGS) entry which is preliminary data.</text>
</comment>
<reference evidence="3 4" key="1">
    <citation type="submission" date="2024-03" db="EMBL/GenBank/DDBJ databases">
        <title>Human intestinal bacterial collection.</title>
        <authorList>
            <person name="Pauvert C."/>
            <person name="Hitch T.C.A."/>
            <person name="Clavel T."/>
        </authorList>
    </citation>
    <scope>NUCLEOTIDE SEQUENCE [LARGE SCALE GENOMIC DNA]</scope>
    <source>
        <strain evidence="3 4">CLA-JM-H10</strain>
    </source>
</reference>
<feature type="transmembrane region" description="Helical" evidence="1">
    <location>
        <begin position="21"/>
        <end position="39"/>
    </location>
</feature>
<dbReference type="SUPFAM" id="SSF55874">
    <property type="entry name" value="ATPase domain of HSP90 chaperone/DNA topoisomerase II/histidine kinase"/>
    <property type="match status" value="1"/>
</dbReference>
<feature type="domain" description="Sensor histidine kinase NatK-like C-terminal" evidence="2">
    <location>
        <begin position="266"/>
        <end position="361"/>
    </location>
</feature>
<evidence type="ECO:0000259" key="2">
    <source>
        <dbReference type="Pfam" id="PF14501"/>
    </source>
</evidence>
<evidence type="ECO:0000313" key="4">
    <source>
        <dbReference type="Proteomes" id="UP001480973"/>
    </source>
</evidence>